<dbReference type="Pfam" id="PF14697">
    <property type="entry name" value="Fer4_21"/>
    <property type="match status" value="1"/>
</dbReference>
<dbReference type="SUPFAM" id="SSF54862">
    <property type="entry name" value="4Fe-4S ferredoxins"/>
    <property type="match status" value="1"/>
</dbReference>
<dbReference type="Gene3D" id="3.30.70.20">
    <property type="match status" value="1"/>
</dbReference>
<dbReference type="AlphaFoldDB" id="A0A133U4A8"/>
<comment type="caution">
    <text evidence="2">The sequence shown here is derived from an EMBL/GenBank/DDBJ whole genome shotgun (WGS) entry which is preliminary data.</text>
</comment>
<evidence type="ECO:0000259" key="1">
    <source>
        <dbReference type="PROSITE" id="PS51379"/>
    </source>
</evidence>
<organism evidence="2 3">
    <name type="scientific">candidate division MSBL1 archaeon SCGC-AAA259A05</name>
    <dbReference type="NCBI Taxonomy" id="1698259"/>
    <lineage>
        <taxon>Archaea</taxon>
        <taxon>Methanobacteriati</taxon>
        <taxon>Methanobacteriota</taxon>
        <taxon>candidate division MSBL1</taxon>
    </lineage>
</organism>
<sequence length="101" mass="11349">MVRNSVKEAVGVALKLEDKERETGEISEECSILCGECVESCDRSSTGILETEDERILIPNYERCNGCRQCVKVCPIDVAGKLVTKRDTLLIKEWENKKLSN</sequence>
<name>A0A133U4A8_9EURY</name>
<dbReference type="InterPro" id="IPR017900">
    <property type="entry name" value="4Fe4S_Fe_S_CS"/>
</dbReference>
<evidence type="ECO:0000313" key="2">
    <source>
        <dbReference type="EMBL" id="KXA89021.1"/>
    </source>
</evidence>
<dbReference type="EMBL" id="LHXJ01000104">
    <property type="protein sequence ID" value="KXA89021.1"/>
    <property type="molecule type" value="Genomic_DNA"/>
</dbReference>
<dbReference type="Proteomes" id="UP000070163">
    <property type="component" value="Unassembled WGS sequence"/>
</dbReference>
<dbReference type="GO" id="GO:0016491">
    <property type="term" value="F:oxidoreductase activity"/>
    <property type="evidence" value="ECO:0007669"/>
    <property type="project" value="UniProtKB-ARBA"/>
</dbReference>
<protein>
    <recommendedName>
        <fullName evidence="1">4Fe-4S ferredoxin-type domain-containing protein</fullName>
    </recommendedName>
</protein>
<dbReference type="PROSITE" id="PS51379">
    <property type="entry name" value="4FE4S_FER_2"/>
    <property type="match status" value="1"/>
</dbReference>
<dbReference type="InterPro" id="IPR017896">
    <property type="entry name" value="4Fe4S_Fe-S-bd"/>
</dbReference>
<evidence type="ECO:0000313" key="3">
    <source>
        <dbReference type="Proteomes" id="UP000070163"/>
    </source>
</evidence>
<keyword evidence="3" id="KW-1185">Reference proteome</keyword>
<accession>A0A133U4A8</accession>
<reference evidence="2 3" key="1">
    <citation type="journal article" date="2016" name="Sci. Rep.">
        <title>Metabolic traits of an uncultured archaeal lineage -MSBL1- from brine pools of the Red Sea.</title>
        <authorList>
            <person name="Mwirichia R."/>
            <person name="Alam I."/>
            <person name="Rashid M."/>
            <person name="Vinu M."/>
            <person name="Ba-Alawi W."/>
            <person name="Anthony Kamau A."/>
            <person name="Kamanda Ngugi D."/>
            <person name="Goker M."/>
            <person name="Klenk H.P."/>
            <person name="Bajic V."/>
            <person name="Stingl U."/>
        </authorList>
    </citation>
    <scope>NUCLEOTIDE SEQUENCE [LARGE SCALE GENOMIC DNA]</scope>
    <source>
        <strain evidence="2">SCGC-AAA259A05</strain>
    </source>
</reference>
<proteinExistence type="predicted"/>
<dbReference type="PROSITE" id="PS00198">
    <property type="entry name" value="4FE4S_FER_1"/>
    <property type="match status" value="1"/>
</dbReference>
<feature type="domain" description="4Fe-4S ferredoxin-type" evidence="1">
    <location>
        <begin position="54"/>
        <end position="85"/>
    </location>
</feature>
<gene>
    <name evidence="2" type="ORF">AKJ57_05950</name>
</gene>